<dbReference type="EMBL" id="RQGM01000074">
    <property type="protein sequence ID" value="TGL79737.1"/>
    <property type="molecule type" value="Genomic_DNA"/>
</dbReference>
<proteinExistence type="predicted"/>
<feature type="transmembrane region" description="Helical" evidence="1">
    <location>
        <begin position="127"/>
        <end position="148"/>
    </location>
</feature>
<feature type="transmembrane region" description="Helical" evidence="1">
    <location>
        <begin position="61"/>
        <end position="81"/>
    </location>
</feature>
<dbReference type="Proteomes" id="UP000297613">
    <property type="component" value="Unassembled WGS sequence"/>
</dbReference>
<gene>
    <name evidence="2" type="ORF">EHQ83_17855</name>
</gene>
<dbReference type="RefSeq" id="WP_135571513.1">
    <property type="nucleotide sequence ID" value="NZ_RQGK01000057.1"/>
</dbReference>
<sequence>MTLKSKNQFIEESSASVQAHLSILQSVIERMAMNSSSCKAWCITIVSAVLVIVADKGKPEFSYIAFIPTLLFLFLDGYYLALEKGFRTSYNNFVQKLHSKKLNVSDLYTVLPEGNQSLHQVEALKSFSVWGFYIVLGILILVTKTIVIS</sequence>
<reference evidence="2 3" key="1">
    <citation type="journal article" date="2019" name="PLoS Negl. Trop. Dis.">
        <title>Revisiting the worldwide diversity of Leptospira species in the environment.</title>
        <authorList>
            <person name="Vincent A.T."/>
            <person name="Schiettekatte O."/>
            <person name="Bourhy P."/>
            <person name="Veyrier F.J."/>
            <person name="Picardeau M."/>
        </authorList>
    </citation>
    <scope>NUCLEOTIDE SEQUENCE [LARGE SCALE GENOMIC DNA]</scope>
    <source>
        <strain evidence="2 3">201702445</strain>
    </source>
</reference>
<comment type="caution">
    <text evidence="2">The sequence shown here is derived from an EMBL/GenBank/DDBJ whole genome shotgun (WGS) entry which is preliminary data.</text>
</comment>
<feature type="transmembrane region" description="Helical" evidence="1">
    <location>
        <begin position="38"/>
        <end position="55"/>
    </location>
</feature>
<evidence type="ECO:0000256" key="1">
    <source>
        <dbReference type="SAM" id="Phobius"/>
    </source>
</evidence>
<accession>A0A6N4QX12</accession>
<evidence type="ECO:0000313" key="3">
    <source>
        <dbReference type="Proteomes" id="UP000297613"/>
    </source>
</evidence>
<dbReference type="AlphaFoldDB" id="A0A6N4QX12"/>
<keyword evidence="1" id="KW-1133">Transmembrane helix</keyword>
<evidence type="ECO:0000313" key="2">
    <source>
        <dbReference type="EMBL" id="TGL79737.1"/>
    </source>
</evidence>
<keyword evidence="1" id="KW-0472">Membrane</keyword>
<protein>
    <submittedName>
        <fullName evidence="2">Uncharacterized protein</fullName>
    </submittedName>
</protein>
<organism evidence="2 3">
    <name type="scientific">Leptospira yasudae</name>
    <dbReference type="NCBI Taxonomy" id="2202201"/>
    <lineage>
        <taxon>Bacteria</taxon>
        <taxon>Pseudomonadati</taxon>
        <taxon>Spirochaetota</taxon>
        <taxon>Spirochaetia</taxon>
        <taxon>Leptospirales</taxon>
        <taxon>Leptospiraceae</taxon>
        <taxon>Leptospira</taxon>
    </lineage>
</organism>
<name>A0A6N4QX12_9LEPT</name>
<keyword evidence="1" id="KW-0812">Transmembrane</keyword>